<dbReference type="PANTHER" id="PTHR15706">
    <property type="entry name" value="SH3 MULTIPLE DOMAIN"/>
    <property type="match status" value="1"/>
</dbReference>
<dbReference type="InterPro" id="IPR036871">
    <property type="entry name" value="PX_dom_sf"/>
</dbReference>
<feature type="region of interest" description="Disordered" evidence="4">
    <location>
        <begin position="109"/>
        <end position="130"/>
    </location>
</feature>
<reference evidence="7 8" key="1">
    <citation type="submission" date="2024-03" db="EMBL/GenBank/DDBJ databases">
        <authorList>
            <person name="Brejova B."/>
        </authorList>
    </citation>
    <scope>NUCLEOTIDE SEQUENCE [LARGE SCALE GENOMIC DNA]</scope>
    <source>
        <strain evidence="7 8">CBS 14171</strain>
    </source>
</reference>
<dbReference type="CDD" id="cd06890">
    <property type="entry name" value="PX_Bem1p"/>
    <property type="match status" value="1"/>
</dbReference>
<dbReference type="Gene3D" id="3.10.20.90">
    <property type="entry name" value="Phosphatidylinositol 3-kinase Catalytic Subunit, Chain A, domain 1"/>
    <property type="match status" value="1"/>
</dbReference>
<dbReference type="PANTHER" id="PTHR15706:SF2">
    <property type="entry name" value="SH3 AND PX DOMAIN-CONTAINING PROTEIN 2A"/>
    <property type="match status" value="1"/>
</dbReference>
<gene>
    <name evidence="7" type="ORF">LODBEIA_P48930</name>
</gene>
<feature type="domain" description="SH3" evidence="5">
    <location>
        <begin position="1"/>
        <end position="62"/>
    </location>
</feature>
<dbReference type="Gene3D" id="3.30.1520.10">
    <property type="entry name" value="Phox-like domain"/>
    <property type="match status" value="1"/>
</dbReference>
<dbReference type="Pfam" id="PF00787">
    <property type="entry name" value="PX"/>
    <property type="match status" value="1"/>
</dbReference>
<evidence type="ECO:0000256" key="4">
    <source>
        <dbReference type="SAM" id="MobiDB-lite"/>
    </source>
</evidence>
<dbReference type="SUPFAM" id="SSF64268">
    <property type="entry name" value="PX domain"/>
    <property type="match status" value="1"/>
</dbReference>
<dbReference type="Pfam" id="PF00018">
    <property type="entry name" value="SH3_1"/>
    <property type="match status" value="1"/>
</dbReference>
<evidence type="ECO:0000256" key="2">
    <source>
        <dbReference type="ARBA" id="ARBA00022737"/>
    </source>
</evidence>
<dbReference type="GeneID" id="92210089"/>
<dbReference type="RefSeq" id="XP_066831831.1">
    <property type="nucleotide sequence ID" value="XM_066975164.1"/>
</dbReference>
<evidence type="ECO:0000259" key="6">
    <source>
        <dbReference type="PROSITE" id="PS50195"/>
    </source>
</evidence>
<name>A0ABP0ZRZ3_9ASCO</name>
<proteinExistence type="predicted"/>
<dbReference type="SMART" id="SM00312">
    <property type="entry name" value="PX"/>
    <property type="match status" value="1"/>
</dbReference>
<protein>
    <recommendedName>
        <fullName evidence="9">Bud emergence protein 1</fullName>
    </recommendedName>
</protein>
<dbReference type="SMART" id="SM00326">
    <property type="entry name" value="SH3"/>
    <property type="match status" value="1"/>
</dbReference>
<dbReference type="EMBL" id="OZ022410">
    <property type="protein sequence ID" value="CAK9441024.1"/>
    <property type="molecule type" value="Genomic_DNA"/>
</dbReference>
<feature type="compositionally biased region" description="Low complexity" evidence="4">
    <location>
        <begin position="110"/>
        <end position="130"/>
    </location>
</feature>
<dbReference type="PROSITE" id="PS50195">
    <property type="entry name" value="PX"/>
    <property type="match status" value="1"/>
</dbReference>
<dbReference type="Proteomes" id="UP001497383">
    <property type="component" value="Chromosome 6"/>
</dbReference>
<dbReference type="InterPro" id="IPR001683">
    <property type="entry name" value="PX_dom"/>
</dbReference>
<evidence type="ECO:0000256" key="3">
    <source>
        <dbReference type="PROSITE-ProRule" id="PRU00192"/>
    </source>
</evidence>
<evidence type="ECO:0008006" key="9">
    <source>
        <dbReference type="Google" id="ProtNLM"/>
    </source>
</evidence>
<keyword evidence="8" id="KW-1185">Reference proteome</keyword>
<feature type="domain" description="PX" evidence="6">
    <location>
        <begin position="132"/>
        <end position="253"/>
    </location>
</feature>
<sequence>MPLFAVTLYEFNAERDDELSVSPGENLTICAHYDYEWFIAKPINRLGGPGLVPVSYVRIIDLMNPAKYASTDTYDREQVVKIITEFKIPTVEQWKDQTKKYEASTIQIGSNSSATNRSSTTNRSSSSNRSSKSSIWVEKSNVSSYQLYEGRYQYLLVAKMSNGKTRHLYRYYQDFYDLQVKLLELFPFEAGKIENSRRIIPSIPGPLINVNDSISKLRREKLDYYLSNLIALPAHISRCDEVLNLFEVLNNGFDSESDSKRGSKPISQISNSHHDRLSQYRGDIESMAEPQSKKVKVKFFFDDDIFALLLPTNLRLQDLKTKLFKRLELDDMKQHGFHMPKNSDSIRLYLKNDYDDFTHENNIQGNVDYNLHGARLREFEVDDDTKFHDILFDKCKLIIRVV</sequence>
<organism evidence="7 8">
    <name type="scientific">Lodderomyces beijingensis</name>
    <dbReference type="NCBI Taxonomy" id="1775926"/>
    <lineage>
        <taxon>Eukaryota</taxon>
        <taxon>Fungi</taxon>
        <taxon>Dikarya</taxon>
        <taxon>Ascomycota</taxon>
        <taxon>Saccharomycotina</taxon>
        <taxon>Pichiomycetes</taxon>
        <taxon>Debaryomycetaceae</taxon>
        <taxon>Candida/Lodderomyces clade</taxon>
        <taxon>Lodderomyces</taxon>
    </lineage>
</organism>
<evidence type="ECO:0000259" key="5">
    <source>
        <dbReference type="PROSITE" id="PS50002"/>
    </source>
</evidence>
<dbReference type="CDD" id="cd11879">
    <property type="entry name" value="SH3_Bem1p_2"/>
    <property type="match status" value="1"/>
</dbReference>
<dbReference type="SUPFAM" id="SSF50044">
    <property type="entry name" value="SH3-domain"/>
    <property type="match status" value="1"/>
</dbReference>
<dbReference type="InterPro" id="IPR001452">
    <property type="entry name" value="SH3_domain"/>
</dbReference>
<dbReference type="InterPro" id="IPR035549">
    <property type="entry name" value="Bem1/Scd2_SH3_2"/>
</dbReference>
<dbReference type="InterPro" id="IPR051228">
    <property type="entry name" value="NADPH_Oxidase/PX-Domain"/>
</dbReference>
<dbReference type="PROSITE" id="PS50002">
    <property type="entry name" value="SH3"/>
    <property type="match status" value="1"/>
</dbReference>
<keyword evidence="2" id="KW-0677">Repeat</keyword>
<evidence type="ECO:0000313" key="8">
    <source>
        <dbReference type="Proteomes" id="UP001497383"/>
    </source>
</evidence>
<evidence type="ECO:0000313" key="7">
    <source>
        <dbReference type="EMBL" id="CAK9441024.1"/>
    </source>
</evidence>
<keyword evidence="1 3" id="KW-0728">SH3 domain</keyword>
<evidence type="ECO:0000256" key="1">
    <source>
        <dbReference type="ARBA" id="ARBA00022443"/>
    </source>
</evidence>
<feature type="region of interest" description="Disordered" evidence="4">
    <location>
        <begin position="255"/>
        <end position="275"/>
    </location>
</feature>
<dbReference type="InterPro" id="IPR035550">
    <property type="entry name" value="Bem1/Scd2_PX"/>
</dbReference>
<accession>A0ABP0ZRZ3</accession>
<dbReference type="InterPro" id="IPR036028">
    <property type="entry name" value="SH3-like_dom_sf"/>
</dbReference>
<dbReference type="SUPFAM" id="SSF54277">
    <property type="entry name" value="CAD &amp; PB1 domains"/>
    <property type="match status" value="1"/>
</dbReference>
<dbReference type="Gene3D" id="2.30.30.40">
    <property type="entry name" value="SH3 Domains"/>
    <property type="match status" value="1"/>
</dbReference>